<evidence type="ECO:0000256" key="4">
    <source>
        <dbReference type="ARBA" id="ARBA00022692"/>
    </source>
</evidence>
<keyword evidence="4 8" id="KW-0812">Transmembrane</keyword>
<keyword evidence="5 8" id="KW-1133">Transmembrane helix</keyword>
<organism evidence="9 10">
    <name type="scientific">Euzebya pacifica</name>
    <dbReference type="NCBI Taxonomy" id="1608957"/>
    <lineage>
        <taxon>Bacteria</taxon>
        <taxon>Bacillati</taxon>
        <taxon>Actinomycetota</taxon>
        <taxon>Nitriliruptoria</taxon>
        <taxon>Euzebyales</taxon>
    </lineage>
</organism>
<keyword evidence="6 8" id="KW-0472">Membrane</keyword>
<feature type="transmembrane region" description="Helical" evidence="8">
    <location>
        <begin position="72"/>
        <end position="92"/>
    </location>
</feature>
<comment type="subcellular location">
    <subcellularLocation>
        <location evidence="1">Cell membrane</location>
        <topology evidence="1">Multi-pass membrane protein</topology>
    </subcellularLocation>
</comment>
<gene>
    <name evidence="9" type="ORF">DVS28_a3374</name>
</gene>
<dbReference type="GO" id="GO:0005886">
    <property type="term" value="C:plasma membrane"/>
    <property type="evidence" value="ECO:0007669"/>
    <property type="project" value="UniProtKB-SubCell"/>
</dbReference>
<dbReference type="OrthoDB" id="9799219at2"/>
<dbReference type="KEGG" id="euz:DVS28_a3374"/>
<dbReference type="Gene3D" id="1.10.287.3510">
    <property type="match status" value="1"/>
</dbReference>
<evidence type="ECO:0000256" key="2">
    <source>
        <dbReference type="ARBA" id="ARBA00010388"/>
    </source>
</evidence>
<dbReference type="InterPro" id="IPR050601">
    <property type="entry name" value="CPA3_antiporter_subunitC"/>
</dbReference>
<feature type="region of interest" description="Disordered" evidence="7">
    <location>
        <begin position="98"/>
        <end position="117"/>
    </location>
</feature>
<feature type="transmembrane region" description="Helical" evidence="8">
    <location>
        <begin position="26"/>
        <end position="44"/>
    </location>
</feature>
<dbReference type="PANTHER" id="PTHR34583">
    <property type="entry name" value="ANTIPORTER SUBUNIT MNHC2-RELATED"/>
    <property type="match status" value="1"/>
</dbReference>
<keyword evidence="3" id="KW-1003">Cell membrane</keyword>
<evidence type="ECO:0000313" key="9">
    <source>
        <dbReference type="EMBL" id="AXV08049.1"/>
    </source>
</evidence>
<protein>
    <submittedName>
        <fullName evidence="9">Na(+) H(+) antiporter subunit C</fullName>
    </submittedName>
</protein>
<reference evidence="9 10" key="1">
    <citation type="submission" date="2018-09" db="EMBL/GenBank/DDBJ databases">
        <title>Complete genome sequence of Euzebya sp. DY32-46 isolated from seawater of Pacific Ocean.</title>
        <authorList>
            <person name="Xu L."/>
            <person name="Wu Y.-H."/>
            <person name="Xu X.-W."/>
        </authorList>
    </citation>
    <scope>NUCLEOTIDE SEQUENCE [LARGE SCALE GENOMIC DNA]</scope>
    <source>
        <strain evidence="9 10">DY32-46</strain>
    </source>
</reference>
<dbReference type="AlphaFoldDB" id="A0A346Y0Q2"/>
<dbReference type="RefSeq" id="WP_114592449.1">
    <property type="nucleotide sequence ID" value="NZ_CAXIBR010000166.1"/>
</dbReference>
<name>A0A346Y0Q2_9ACTN</name>
<evidence type="ECO:0000256" key="3">
    <source>
        <dbReference type="ARBA" id="ARBA00022475"/>
    </source>
</evidence>
<dbReference type="EMBL" id="CP031165">
    <property type="protein sequence ID" value="AXV08049.1"/>
    <property type="molecule type" value="Genomic_DNA"/>
</dbReference>
<sequence>MTLPLLLAIAATVGLGAWLVMDRDLFRIALGTVLLGHGAVLVLLSPRLPGSAPLIGADGIVAADVADPLPQAFALTAIVISFAVVTLVLALAHQMFDTPTGGPGSAPEDPAGPEEPS</sequence>
<evidence type="ECO:0000256" key="6">
    <source>
        <dbReference type="ARBA" id="ARBA00023136"/>
    </source>
</evidence>
<keyword evidence="10" id="KW-1185">Reference proteome</keyword>
<proteinExistence type="inferred from homology"/>
<dbReference type="InterPro" id="IPR039428">
    <property type="entry name" value="NUOK/Mnh_C1-like"/>
</dbReference>
<dbReference type="PANTHER" id="PTHR34583:SF2">
    <property type="entry name" value="ANTIPORTER SUBUNIT MNHC2-RELATED"/>
    <property type="match status" value="1"/>
</dbReference>
<evidence type="ECO:0000256" key="1">
    <source>
        <dbReference type="ARBA" id="ARBA00004651"/>
    </source>
</evidence>
<evidence type="ECO:0000256" key="7">
    <source>
        <dbReference type="SAM" id="MobiDB-lite"/>
    </source>
</evidence>
<accession>A0A346Y0Q2</accession>
<evidence type="ECO:0000256" key="5">
    <source>
        <dbReference type="ARBA" id="ARBA00022989"/>
    </source>
</evidence>
<dbReference type="Proteomes" id="UP000264006">
    <property type="component" value="Chromosome"/>
</dbReference>
<comment type="similarity">
    <text evidence="2">Belongs to the CPA3 antiporters (TC 2.A.63) subunit C family.</text>
</comment>
<evidence type="ECO:0000256" key="8">
    <source>
        <dbReference type="SAM" id="Phobius"/>
    </source>
</evidence>
<dbReference type="Pfam" id="PF00420">
    <property type="entry name" value="Oxidored_q2"/>
    <property type="match status" value="1"/>
</dbReference>
<evidence type="ECO:0000313" key="10">
    <source>
        <dbReference type="Proteomes" id="UP000264006"/>
    </source>
</evidence>